<organism evidence="2 3">
    <name type="scientific">Streptomyces johnsoniae</name>
    <dbReference type="NCBI Taxonomy" id="3075532"/>
    <lineage>
        <taxon>Bacteria</taxon>
        <taxon>Bacillati</taxon>
        <taxon>Actinomycetota</taxon>
        <taxon>Actinomycetes</taxon>
        <taxon>Kitasatosporales</taxon>
        <taxon>Streptomycetaceae</taxon>
        <taxon>Streptomyces</taxon>
    </lineage>
</organism>
<protein>
    <recommendedName>
        <fullName evidence="4">Terpene synthase</fullName>
    </recommendedName>
</protein>
<proteinExistence type="predicted"/>
<dbReference type="EMBL" id="JAVREV010000021">
    <property type="protein sequence ID" value="MDT0446619.1"/>
    <property type="molecule type" value="Genomic_DNA"/>
</dbReference>
<name>A0ABU2SCB8_9ACTN</name>
<evidence type="ECO:0000256" key="1">
    <source>
        <dbReference type="SAM" id="MobiDB-lite"/>
    </source>
</evidence>
<comment type="caution">
    <text evidence="2">The sequence shown here is derived from an EMBL/GenBank/DDBJ whole genome shotgun (WGS) entry which is preliminary data.</text>
</comment>
<dbReference type="Gene3D" id="1.10.600.10">
    <property type="entry name" value="Farnesyl Diphosphate Synthase"/>
    <property type="match status" value="1"/>
</dbReference>
<reference evidence="3" key="1">
    <citation type="submission" date="2023-07" db="EMBL/GenBank/DDBJ databases">
        <title>30 novel species of actinomycetes from the DSMZ collection.</title>
        <authorList>
            <person name="Nouioui I."/>
        </authorList>
    </citation>
    <scope>NUCLEOTIDE SEQUENCE [LARGE SCALE GENOMIC DNA]</scope>
    <source>
        <strain evidence="3">DSM 41886</strain>
    </source>
</reference>
<dbReference type="RefSeq" id="WP_311620774.1">
    <property type="nucleotide sequence ID" value="NZ_JAVREV010000021.1"/>
</dbReference>
<gene>
    <name evidence="2" type="ORF">RM779_29075</name>
</gene>
<accession>A0ABU2SCB8</accession>
<feature type="region of interest" description="Disordered" evidence="1">
    <location>
        <begin position="314"/>
        <end position="336"/>
    </location>
</feature>
<sequence>MREPAADGPVLYCPIAPAVHPQAERIEAECRAWLGSWGLFADEAGRARLAGARAGELSARVLPRGSAEGVRLSADFQMWLFAFDDALDDALGKEGEAAAPAVCAPLLRVLDTPCAGPGGDRWARALREIRLRVQALATPVQLDRWVAATGHFLTGRARESARGRAAPPPSLNDYASHRLRSGAVTACVTLMDVVEGYELPPADAGRAEVRALTEMCAVLVCWDNDIVAARHEERHRAAPRPNLVDVTGHEYGCPPAEALARAVAARDRVMQRFQAVRTRAEPVAADPVRRYLGGLGTWVRGNLDWSVRSARHRPAGAPAAGRVRLTGTPPGRDEGPLPLPAVAWWWQLPSDAREPGPGPG</sequence>
<dbReference type="Proteomes" id="UP001183615">
    <property type="component" value="Unassembled WGS sequence"/>
</dbReference>
<dbReference type="SUPFAM" id="SSF48576">
    <property type="entry name" value="Terpenoid synthases"/>
    <property type="match status" value="1"/>
</dbReference>
<evidence type="ECO:0000313" key="3">
    <source>
        <dbReference type="Proteomes" id="UP001183615"/>
    </source>
</evidence>
<dbReference type="Pfam" id="PF19086">
    <property type="entry name" value="Terpene_syn_C_2"/>
    <property type="match status" value="1"/>
</dbReference>
<feature type="compositionally biased region" description="Low complexity" evidence="1">
    <location>
        <begin position="315"/>
        <end position="324"/>
    </location>
</feature>
<keyword evidence="3" id="KW-1185">Reference proteome</keyword>
<evidence type="ECO:0008006" key="4">
    <source>
        <dbReference type="Google" id="ProtNLM"/>
    </source>
</evidence>
<dbReference type="InterPro" id="IPR008949">
    <property type="entry name" value="Isoprenoid_synthase_dom_sf"/>
</dbReference>
<evidence type="ECO:0000313" key="2">
    <source>
        <dbReference type="EMBL" id="MDT0446619.1"/>
    </source>
</evidence>